<evidence type="ECO:0000313" key="8">
    <source>
        <dbReference type="Proteomes" id="UP000054270"/>
    </source>
</evidence>
<organism evidence="7 8">
    <name type="scientific">Hypholoma sublateritium (strain FD-334 SS-4)</name>
    <dbReference type="NCBI Taxonomy" id="945553"/>
    <lineage>
        <taxon>Eukaryota</taxon>
        <taxon>Fungi</taxon>
        <taxon>Dikarya</taxon>
        <taxon>Basidiomycota</taxon>
        <taxon>Agaricomycotina</taxon>
        <taxon>Agaricomycetes</taxon>
        <taxon>Agaricomycetidae</taxon>
        <taxon>Agaricales</taxon>
        <taxon>Agaricineae</taxon>
        <taxon>Strophariaceae</taxon>
        <taxon>Hypholoma</taxon>
    </lineage>
</organism>
<dbReference type="OrthoDB" id="10263226at2759"/>
<keyword evidence="3" id="KW-0227">DNA damage</keyword>
<sequence length="696" mass="77794">MIAPQAPQVAAEPKPIRRLNENLINKIAAGEIILRPASALKELIENCLDAGATSIRVTVKDGGLKLLQIQDNGCGIRKSDLPILAERFTTSKLSTFSDLKKIATYGFRGEALASISHVAHLSVITKVKGDTCAWKAAFSDGVLVDPKTLDKAEPKACAGNDGTTITIEDLFYNTPTRLSALRSTSEEYSRILDVITKYAIHNPKVAFVCKKSGTSAPDLSTPSSSEIPATIRLLYGHSIAKELIHHELSSALPKNVESESMDEYEDSRDEDPSSWNAELYFTNANYQAKKMVFLLFINHRLVDSPRMKKALEAVYTNILPKGASPFVYLSLQIDPRAVDVNVHPTKREVHFLNEEAITERVADAMQQNLVQQNHSRTFEYQVVASSSGGDPKKIYSQHKVRTSMTDRTLDSMFPVVNQANQVAQSSAAASRAEQTTPTTTLEKAREVHESQCFLTSVVSLRARVVKGKHRQLSEILEKNTFVGIVDIHRCLSLIQHSTKLYLVNHDALAEELFYQLGLRQFGDISRIKLDPPPSLRELLEIAVEAENTESSALDKGQIVDRIATLLVSRRDMLVDYFSLTISADGHVESIPLLLRGYTPNLDNLPGFLMRLGPQVDWTSEAECFDTFLRELAYFYIPTPPVSEDPENEKYKAERWQIEHILFPAIRRYLLPAKSLLDRDVVQIANLPDLYKVFERC</sequence>
<dbReference type="GO" id="GO:0032389">
    <property type="term" value="C:MutLalpha complex"/>
    <property type="evidence" value="ECO:0007669"/>
    <property type="project" value="TreeGrafter"/>
</dbReference>
<dbReference type="InterPro" id="IPR032189">
    <property type="entry name" value="Mlh1_C"/>
</dbReference>
<dbReference type="Proteomes" id="UP000054270">
    <property type="component" value="Unassembled WGS sequence"/>
</dbReference>
<dbReference type="GO" id="GO:0005524">
    <property type="term" value="F:ATP binding"/>
    <property type="evidence" value="ECO:0007669"/>
    <property type="project" value="InterPro"/>
</dbReference>
<keyword evidence="8" id="KW-1185">Reference proteome</keyword>
<proteinExistence type="inferred from homology"/>
<dbReference type="Gene3D" id="3.30.565.10">
    <property type="entry name" value="Histidine kinase-like ATPase, C-terminal domain"/>
    <property type="match status" value="1"/>
</dbReference>
<dbReference type="InterPro" id="IPR014721">
    <property type="entry name" value="Ribsml_uS5_D2-typ_fold_subgr"/>
</dbReference>
<dbReference type="AlphaFoldDB" id="A0A0D2PEC6"/>
<feature type="domain" description="DNA mismatch repair protein S5" evidence="6">
    <location>
        <begin position="231"/>
        <end position="370"/>
    </location>
</feature>
<dbReference type="SUPFAM" id="SSF54211">
    <property type="entry name" value="Ribosomal protein S5 domain 2-like"/>
    <property type="match status" value="1"/>
</dbReference>
<dbReference type="FunFam" id="3.30.565.10:FF:000109">
    <property type="entry name" value="Related to MLH1-DNA mismatch repair protein"/>
    <property type="match status" value="1"/>
</dbReference>
<dbReference type="SUPFAM" id="SSF55874">
    <property type="entry name" value="ATPase domain of HSP90 chaperone/DNA topoisomerase II/histidine kinase"/>
    <property type="match status" value="1"/>
</dbReference>
<dbReference type="PROSITE" id="PS00058">
    <property type="entry name" value="DNA_MISMATCH_REPAIR_1"/>
    <property type="match status" value="1"/>
</dbReference>
<dbReference type="PANTHER" id="PTHR10073">
    <property type="entry name" value="DNA MISMATCH REPAIR PROTEIN MLH, PMS, MUTL"/>
    <property type="match status" value="1"/>
</dbReference>
<keyword evidence="4" id="KW-0234">DNA repair</keyword>
<dbReference type="FunFam" id="3.30.230.10:FF:000014">
    <property type="entry name" value="DNA mismatch repair protein Mlh1"/>
    <property type="match status" value="1"/>
</dbReference>
<dbReference type="Pfam" id="PF16413">
    <property type="entry name" value="Mlh1_C"/>
    <property type="match status" value="1"/>
</dbReference>
<evidence type="ECO:0000256" key="2">
    <source>
        <dbReference type="ARBA" id="ARBA00006082"/>
    </source>
</evidence>
<dbReference type="GO" id="GO:0140664">
    <property type="term" value="F:ATP-dependent DNA damage sensor activity"/>
    <property type="evidence" value="ECO:0007669"/>
    <property type="project" value="InterPro"/>
</dbReference>
<protein>
    <recommendedName>
        <fullName evidence="6">DNA mismatch repair protein S5 domain-containing protein</fullName>
    </recommendedName>
</protein>
<dbReference type="InterPro" id="IPR020568">
    <property type="entry name" value="Ribosomal_Su5_D2-typ_SF"/>
</dbReference>
<evidence type="ECO:0000256" key="5">
    <source>
        <dbReference type="ARBA" id="ARBA00023242"/>
    </source>
</evidence>
<name>A0A0D2PEC6_HYPSF</name>
<evidence type="ECO:0000313" key="7">
    <source>
        <dbReference type="EMBL" id="KJA26931.1"/>
    </source>
</evidence>
<evidence type="ECO:0000256" key="4">
    <source>
        <dbReference type="ARBA" id="ARBA00023204"/>
    </source>
</evidence>
<dbReference type="GO" id="GO:0030983">
    <property type="term" value="F:mismatched DNA binding"/>
    <property type="evidence" value="ECO:0007669"/>
    <property type="project" value="InterPro"/>
</dbReference>
<gene>
    <name evidence="7" type="ORF">HYPSUDRAFT_132417</name>
</gene>
<dbReference type="InterPro" id="IPR013507">
    <property type="entry name" value="DNA_mismatch_S5_2-like"/>
</dbReference>
<dbReference type="PANTHER" id="PTHR10073:SF12">
    <property type="entry name" value="DNA MISMATCH REPAIR PROTEIN MLH1"/>
    <property type="match status" value="1"/>
</dbReference>
<dbReference type="Pfam" id="PF13589">
    <property type="entry name" value="HATPase_c_3"/>
    <property type="match status" value="1"/>
</dbReference>
<evidence type="ECO:0000256" key="3">
    <source>
        <dbReference type="ARBA" id="ARBA00022763"/>
    </source>
</evidence>
<dbReference type="EMBL" id="KN817526">
    <property type="protein sequence ID" value="KJA26931.1"/>
    <property type="molecule type" value="Genomic_DNA"/>
</dbReference>
<dbReference type="InterPro" id="IPR014762">
    <property type="entry name" value="DNA_mismatch_repair_CS"/>
</dbReference>
<dbReference type="STRING" id="945553.A0A0D2PEC6"/>
<dbReference type="GO" id="GO:0006298">
    <property type="term" value="P:mismatch repair"/>
    <property type="evidence" value="ECO:0007669"/>
    <property type="project" value="InterPro"/>
</dbReference>
<accession>A0A0D2PEC6</accession>
<comment type="similarity">
    <text evidence="2">Belongs to the DNA mismatch repair MutL/HexB family.</text>
</comment>
<dbReference type="GO" id="GO:0016887">
    <property type="term" value="F:ATP hydrolysis activity"/>
    <property type="evidence" value="ECO:0007669"/>
    <property type="project" value="InterPro"/>
</dbReference>
<dbReference type="NCBIfam" id="TIGR00585">
    <property type="entry name" value="mutl"/>
    <property type="match status" value="1"/>
</dbReference>
<dbReference type="InterPro" id="IPR002099">
    <property type="entry name" value="MutL/Mlh/PMS"/>
</dbReference>
<dbReference type="InterPro" id="IPR036890">
    <property type="entry name" value="HATPase_C_sf"/>
</dbReference>
<dbReference type="Pfam" id="PF01119">
    <property type="entry name" value="DNA_mis_repair"/>
    <property type="match status" value="1"/>
</dbReference>
<keyword evidence="5" id="KW-0539">Nucleus</keyword>
<comment type="subcellular location">
    <subcellularLocation>
        <location evidence="1">Nucleus</location>
    </subcellularLocation>
</comment>
<evidence type="ECO:0000259" key="6">
    <source>
        <dbReference type="SMART" id="SM01340"/>
    </source>
</evidence>
<dbReference type="OMA" id="ANYHVKK"/>
<evidence type="ECO:0000256" key="1">
    <source>
        <dbReference type="ARBA" id="ARBA00004123"/>
    </source>
</evidence>
<dbReference type="GO" id="GO:0061982">
    <property type="term" value="P:meiosis I cell cycle process"/>
    <property type="evidence" value="ECO:0007669"/>
    <property type="project" value="UniProtKB-ARBA"/>
</dbReference>
<dbReference type="Gene3D" id="3.30.230.10">
    <property type="match status" value="1"/>
</dbReference>
<dbReference type="SMART" id="SM01340">
    <property type="entry name" value="DNA_mis_repair"/>
    <property type="match status" value="1"/>
</dbReference>
<reference evidence="8" key="1">
    <citation type="submission" date="2014-04" db="EMBL/GenBank/DDBJ databases">
        <title>Evolutionary Origins and Diversification of the Mycorrhizal Mutualists.</title>
        <authorList>
            <consortium name="DOE Joint Genome Institute"/>
            <consortium name="Mycorrhizal Genomics Consortium"/>
            <person name="Kohler A."/>
            <person name="Kuo A."/>
            <person name="Nagy L.G."/>
            <person name="Floudas D."/>
            <person name="Copeland A."/>
            <person name="Barry K.W."/>
            <person name="Cichocki N."/>
            <person name="Veneault-Fourrey C."/>
            <person name="LaButti K."/>
            <person name="Lindquist E.A."/>
            <person name="Lipzen A."/>
            <person name="Lundell T."/>
            <person name="Morin E."/>
            <person name="Murat C."/>
            <person name="Riley R."/>
            <person name="Ohm R."/>
            <person name="Sun H."/>
            <person name="Tunlid A."/>
            <person name="Henrissat B."/>
            <person name="Grigoriev I.V."/>
            <person name="Hibbett D.S."/>
            <person name="Martin F."/>
        </authorList>
    </citation>
    <scope>NUCLEOTIDE SEQUENCE [LARGE SCALE GENOMIC DNA]</scope>
    <source>
        <strain evidence="8">FD-334 SS-4</strain>
    </source>
</reference>
<dbReference type="CDD" id="cd16926">
    <property type="entry name" value="HATPase_MutL-MLH-PMS-like"/>
    <property type="match status" value="1"/>
</dbReference>
<dbReference type="InterPro" id="IPR038973">
    <property type="entry name" value="MutL/Mlh/Pms-like"/>
</dbReference>